<dbReference type="EMBL" id="CAJHJT010000012">
    <property type="protein sequence ID" value="CAD7000091.1"/>
    <property type="molecule type" value="Genomic_DNA"/>
</dbReference>
<organism evidence="1 2">
    <name type="scientific">Ceratitis capitata</name>
    <name type="common">Mediterranean fruit fly</name>
    <name type="synonym">Tephritis capitata</name>
    <dbReference type="NCBI Taxonomy" id="7213"/>
    <lineage>
        <taxon>Eukaryota</taxon>
        <taxon>Metazoa</taxon>
        <taxon>Ecdysozoa</taxon>
        <taxon>Arthropoda</taxon>
        <taxon>Hexapoda</taxon>
        <taxon>Insecta</taxon>
        <taxon>Pterygota</taxon>
        <taxon>Neoptera</taxon>
        <taxon>Endopterygota</taxon>
        <taxon>Diptera</taxon>
        <taxon>Brachycera</taxon>
        <taxon>Muscomorpha</taxon>
        <taxon>Tephritoidea</taxon>
        <taxon>Tephritidae</taxon>
        <taxon>Ceratitis</taxon>
        <taxon>Ceratitis</taxon>
    </lineage>
</organism>
<proteinExistence type="predicted"/>
<gene>
    <name evidence="1" type="ORF">CCAP1982_LOCUS8589</name>
</gene>
<sequence length="101" mass="11233">MISKLFFSIDKVCKVCPTSIDVWLEIPADSRAIISGPRICISKSAAQLYSTVMCNSRAFVILDRFIGIAVRYNYAFELDDDDDEVSKVAAATTTVILIVRH</sequence>
<name>A0A811UMX9_CERCA</name>
<protein>
    <submittedName>
        <fullName evidence="1">(Mediterranean fruit fly) hypothetical protein</fullName>
    </submittedName>
</protein>
<evidence type="ECO:0000313" key="1">
    <source>
        <dbReference type="EMBL" id="CAD7000091.1"/>
    </source>
</evidence>
<comment type="caution">
    <text evidence="1">The sequence shown here is derived from an EMBL/GenBank/DDBJ whole genome shotgun (WGS) entry which is preliminary data.</text>
</comment>
<evidence type="ECO:0000313" key="2">
    <source>
        <dbReference type="Proteomes" id="UP000606786"/>
    </source>
</evidence>
<accession>A0A811UMX9</accession>
<dbReference type="Proteomes" id="UP000606786">
    <property type="component" value="Unassembled WGS sequence"/>
</dbReference>
<dbReference type="AlphaFoldDB" id="A0A811UMX9"/>
<keyword evidence="2" id="KW-1185">Reference proteome</keyword>
<reference evidence="1" key="1">
    <citation type="submission" date="2020-11" db="EMBL/GenBank/DDBJ databases">
        <authorList>
            <person name="Whitehead M."/>
        </authorList>
    </citation>
    <scope>NUCLEOTIDE SEQUENCE</scope>
    <source>
        <strain evidence="1">EGII</strain>
    </source>
</reference>